<evidence type="ECO:0000256" key="2">
    <source>
        <dbReference type="ARBA" id="ARBA00010687"/>
    </source>
</evidence>
<sequence>MEKNRKRMCAIIILAITICASTVIPDFAIDVQAATGESNEMIYGADIGFLSQLESQGVQWIDDAGNTRDALVLLKEKGVNAVRLRVFVKPPENFIWTKPDGTTCLLGYADTQGLLYTAKRANDLGMKIMVVFHYSDHFADPLIQDIPSEWEDASTSELEQYVYDYTEYIMAQLAGENIYPEWVQVGNEVSYGMLYPSGSNQTNDFTQLTKYLNSGYDAVKSVSPDTKVVTHLTHGSGVSHFAWFFENFITQCGGKTDVIGMSYYPYWTSAYDGDCIENVAYNLSKMASQYDKEVMICETGELESNPTGTYDLLRKEVNALKAVPNNKGIGVFYWEPEVHSSILPDGYTLGAAETTGNKKLHFTSALNAFQSDPDFLNANCSYEIMNTYSQKAVNVANGSSENGVQIEQYGYGDWASQKWRFEKIEGDYYKIVNNNSEKVLDVKGLSTAENGEVIQNDYNDGWNQQWKISTTESGKYKIQNRWSGLYLGIMNNSTDDGAWVVQMSGQSDSSNWFLLLSD</sequence>
<keyword evidence="5 6" id="KW-0326">Glycosidase</keyword>
<feature type="chain" id="PRO_5045004893" description="Arabinogalactan endo-beta-1,4-galactanase" evidence="6">
    <location>
        <begin position="29"/>
        <end position="518"/>
    </location>
</feature>
<dbReference type="PROSITE" id="PS50231">
    <property type="entry name" value="RICIN_B_LECTIN"/>
    <property type="match status" value="1"/>
</dbReference>
<evidence type="ECO:0000256" key="1">
    <source>
        <dbReference type="ARBA" id="ARBA00001695"/>
    </source>
</evidence>
<dbReference type="Gene3D" id="2.80.10.50">
    <property type="match status" value="1"/>
</dbReference>
<evidence type="ECO:0000259" key="7">
    <source>
        <dbReference type="Pfam" id="PF14200"/>
    </source>
</evidence>
<dbReference type="CDD" id="cd00161">
    <property type="entry name" value="beta-trefoil_Ricin-like"/>
    <property type="match status" value="1"/>
</dbReference>
<protein>
    <recommendedName>
        <fullName evidence="3 6">Arabinogalactan endo-beta-1,4-galactanase</fullName>
        <ecNumber evidence="3 6">3.2.1.89</ecNumber>
    </recommendedName>
</protein>
<accession>A0ABQ0BKM6</accession>
<dbReference type="PANTHER" id="PTHR34983:SF1">
    <property type="entry name" value="ARABINOGALACTAN ENDO-BETA-1,4-GALACTANASE A"/>
    <property type="match status" value="1"/>
</dbReference>
<dbReference type="InterPro" id="IPR000772">
    <property type="entry name" value="Ricin_B_lectin"/>
</dbReference>
<dbReference type="Gene3D" id="3.20.20.80">
    <property type="entry name" value="Glycosidases"/>
    <property type="match status" value="1"/>
</dbReference>
<dbReference type="RefSeq" id="WP_226826417.1">
    <property type="nucleotide sequence ID" value="NZ_BAABYW010000003.1"/>
</dbReference>
<evidence type="ECO:0000256" key="6">
    <source>
        <dbReference type="RuleBase" id="RU361192"/>
    </source>
</evidence>
<dbReference type="SUPFAM" id="SSF51445">
    <property type="entry name" value="(Trans)glycosidases"/>
    <property type="match status" value="1"/>
</dbReference>
<gene>
    <name evidence="8" type="ORF">K040078D81_61230</name>
</gene>
<keyword evidence="6" id="KW-0732">Signal</keyword>
<evidence type="ECO:0000256" key="5">
    <source>
        <dbReference type="ARBA" id="ARBA00023295"/>
    </source>
</evidence>
<dbReference type="Pfam" id="PF14200">
    <property type="entry name" value="RicinB_lectin_2"/>
    <property type="match status" value="1"/>
</dbReference>
<evidence type="ECO:0000313" key="9">
    <source>
        <dbReference type="Proteomes" id="UP001600943"/>
    </source>
</evidence>
<evidence type="ECO:0000256" key="4">
    <source>
        <dbReference type="ARBA" id="ARBA00022801"/>
    </source>
</evidence>
<dbReference type="InterPro" id="IPR017853">
    <property type="entry name" value="GH"/>
</dbReference>
<feature type="domain" description="Ricin B lectin" evidence="7">
    <location>
        <begin position="416"/>
        <end position="502"/>
    </location>
</feature>
<proteinExistence type="inferred from homology"/>
<feature type="signal peptide" evidence="6">
    <location>
        <begin position="1"/>
        <end position="28"/>
    </location>
</feature>
<dbReference type="Proteomes" id="UP001600943">
    <property type="component" value="Unassembled WGS sequence"/>
</dbReference>
<dbReference type="Pfam" id="PF07745">
    <property type="entry name" value="Glyco_hydro_53"/>
    <property type="match status" value="1"/>
</dbReference>
<dbReference type="EC" id="3.2.1.89" evidence="3 6"/>
<comment type="similarity">
    <text evidence="2 6">Belongs to the glycosyl hydrolase 53 family.</text>
</comment>
<reference evidence="8 9" key="1">
    <citation type="submission" date="2024-04" db="EMBL/GenBank/DDBJ databases">
        <title>Defined microbial consortia suppress multidrug-resistant proinflammatory Enterobacteriaceae via ecological control.</title>
        <authorList>
            <person name="Furuichi M."/>
            <person name="Kawaguchi T."/>
            <person name="Pust M."/>
            <person name="Yasuma K."/>
            <person name="Plichta D."/>
            <person name="Hasegawa N."/>
            <person name="Ohya T."/>
            <person name="Bhattarai S."/>
            <person name="Sasajima S."/>
            <person name="Aoto Y."/>
            <person name="Tuganbaev T."/>
            <person name="Yaginuma M."/>
            <person name="Ueda M."/>
            <person name="Okahashi N."/>
            <person name="Amafuji K."/>
            <person name="Kiridooshi Y."/>
            <person name="Sugita K."/>
            <person name="Strazar M."/>
            <person name="Skelly A."/>
            <person name="Suda W."/>
            <person name="Hattori M."/>
            <person name="Nakamoto N."/>
            <person name="Caballero S."/>
            <person name="Norman J."/>
            <person name="Olle B."/>
            <person name="Tanoue T."/>
            <person name="Arita M."/>
            <person name="Bucci V."/>
            <person name="Atarashi K."/>
            <person name="Xavier R."/>
            <person name="Honda K."/>
        </authorList>
    </citation>
    <scope>NUCLEOTIDE SEQUENCE [LARGE SCALE GENOMIC DNA]</scope>
    <source>
        <strain evidence="9">k04-0078-D8-1</strain>
    </source>
</reference>
<comment type="catalytic activity">
    <reaction evidence="1 6">
        <text>The enzyme specifically hydrolyzes (1-&gt;4)-beta-D-galactosidic linkages in type I arabinogalactans.</text>
        <dbReference type="EC" id="3.2.1.89"/>
    </reaction>
</comment>
<organism evidence="8 9">
    <name type="scientific">Blautia hominis</name>
    <dbReference type="NCBI Taxonomy" id="2025493"/>
    <lineage>
        <taxon>Bacteria</taxon>
        <taxon>Bacillati</taxon>
        <taxon>Bacillota</taxon>
        <taxon>Clostridia</taxon>
        <taxon>Lachnospirales</taxon>
        <taxon>Lachnospiraceae</taxon>
        <taxon>Blautia</taxon>
    </lineage>
</organism>
<dbReference type="EMBL" id="BAABYW010000003">
    <property type="protein sequence ID" value="GAA6412006.1"/>
    <property type="molecule type" value="Genomic_DNA"/>
</dbReference>
<keyword evidence="9" id="KW-1185">Reference proteome</keyword>
<dbReference type="InterPro" id="IPR035992">
    <property type="entry name" value="Ricin_B-like_lectins"/>
</dbReference>
<evidence type="ECO:0000256" key="3">
    <source>
        <dbReference type="ARBA" id="ARBA00012556"/>
    </source>
</evidence>
<keyword evidence="4 6" id="KW-0378">Hydrolase</keyword>
<evidence type="ECO:0000313" key="8">
    <source>
        <dbReference type="EMBL" id="GAA6412006.1"/>
    </source>
</evidence>
<name>A0ABQ0BKM6_9FIRM</name>
<dbReference type="PANTHER" id="PTHR34983">
    <property type="entry name" value="ARABINOGALACTAN ENDO-BETA-1,4-GALACTANASE A"/>
    <property type="match status" value="1"/>
</dbReference>
<comment type="caution">
    <text evidence="8">The sequence shown here is derived from an EMBL/GenBank/DDBJ whole genome shotgun (WGS) entry which is preliminary data.</text>
</comment>
<dbReference type="SUPFAM" id="SSF50370">
    <property type="entry name" value="Ricin B-like lectins"/>
    <property type="match status" value="1"/>
</dbReference>
<dbReference type="InterPro" id="IPR011683">
    <property type="entry name" value="Glyco_hydro_53"/>
</dbReference>